<reference evidence="2 3" key="1">
    <citation type="submission" date="2024-09" db="EMBL/GenBank/DDBJ databases">
        <authorList>
            <person name="Sun Q."/>
            <person name="Mori K."/>
        </authorList>
    </citation>
    <scope>NUCLEOTIDE SEQUENCE [LARGE SCALE GENOMIC DNA]</scope>
    <source>
        <strain evidence="2 3">CCM 7957</strain>
    </source>
</reference>
<keyword evidence="3" id="KW-1185">Reference proteome</keyword>
<gene>
    <name evidence="2" type="ORF">ACFFJD_02750</name>
</gene>
<evidence type="ECO:0000259" key="1">
    <source>
        <dbReference type="Pfam" id="PF03796"/>
    </source>
</evidence>
<evidence type="ECO:0000313" key="2">
    <source>
        <dbReference type="EMBL" id="MFC0313772.1"/>
    </source>
</evidence>
<evidence type="ECO:0000313" key="3">
    <source>
        <dbReference type="Proteomes" id="UP001589783"/>
    </source>
</evidence>
<organism evidence="2 3">
    <name type="scientific">Gordonia phosphorivorans</name>
    <dbReference type="NCBI Taxonomy" id="1056982"/>
    <lineage>
        <taxon>Bacteria</taxon>
        <taxon>Bacillati</taxon>
        <taxon>Actinomycetota</taxon>
        <taxon>Actinomycetes</taxon>
        <taxon>Mycobacteriales</taxon>
        <taxon>Gordoniaceae</taxon>
        <taxon>Gordonia</taxon>
    </lineage>
</organism>
<proteinExistence type="predicted"/>
<sequence length="283" mass="29869">MSEDRRAEGDDGRVPLPEGVIATGFAEIDEVLGGGLRRGSLTVIGGHAGAGAAVLARQVACRAAAEQRVRVAYLAVGAQVADVERAAIAGHTGVRVSEIGHATAADRAAAVARIFDGRLEIDRLADRAREGVLSWAVGRASIGDTDVLVIDCLNLLGVVDADWTFPTSPPLDSPMMADVLRHLRVLALDRDLLVVVAADLPSVAATERGTTSDHLIAHRAALGPAAQIADSLLLLYRPDMWDRNDPRCGEADVVVAKAPYCHVPTAVTLAHQLHLGRFVSMRQ</sequence>
<dbReference type="InterPro" id="IPR027417">
    <property type="entry name" value="P-loop_NTPase"/>
</dbReference>
<dbReference type="SUPFAM" id="SSF52540">
    <property type="entry name" value="P-loop containing nucleoside triphosphate hydrolases"/>
    <property type="match status" value="1"/>
</dbReference>
<comment type="caution">
    <text evidence="2">The sequence shown here is derived from an EMBL/GenBank/DDBJ whole genome shotgun (WGS) entry which is preliminary data.</text>
</comment>
<dbReference type="RefSeq" id="WP_382360570.1">
    <property type="nucleotide sequence ID" value="NZ_JBHLWV010000011.1"/>
</dbReference>
<dbReference type="Pfam" id="PF03796">
    <property type="entry name" value="DnaB_C"/>
    <property type="match status" value="1"/>
</dbReference>
<feature type="domain" description="SF4 helicase" evidence="1">
    <location>
        <begin position="21"/>
        <end position="278"/>
    </location>
</feature>
<name>A0ABV6H4H1_9ACTN</name>
<dbReference type="Gene3D" id="3.40.50.300">
    <property type="entry name" value="P-loop containing nucleotide triphosphate hydrolases"/>
    <property type="match status" value="1"/>
</dbReference>
<dbReference type="EMBL" id="JBHLWV010000011">
    <property type="protein sequence ID" value="MFC0313772.1"/>
    <property type="molecule type" value="Genomic_DNA"/>
</dbReference>
<accession>A0ABV6H4H1</accession>
<protein>
    <submittedName>
        <fullName evidence="2">DnaB-like helicase C-terminal domain-containing protein</fullName>
    </submittedName>
</protein>
<dbReference type="InterPro" id="IPR007694">
    <property type="entry name" value="DNA_helicase_DnaB-like_C"/>
</dbReference>
<dbReference type="Proteomes" id="UP001589783">
    <property type="component" value="Unassembled WGS sequence"/>
</dbReference>